<dbReference type="Gene3D" id="3.40.50.150">
    <property type="entry name" value="Vaccinia Virus protein VP39"/>
    <property type="match status" value="1"/>
</dbReference>
<organism evidence="7 8">
    <name type="scientific">Pelagomonas calceolata</name>
    <dbReference type="NCBI Taxonomy" id="35677"/>
    <lineage>
        <taxon>Eukaryota</taxon>
        <taxon>Sar</taxon>
        <taxon>Stramenopiles</taxon>
        <taxon>Ochrophyta</taxon>
        <taxon>Pelagophyceae</taxon>
        <taxon>Pelagomonadales</taxon>
        <taxon>Pelagomonadaceae</taxon>
        <taxon>Pelagomonas</taxon>
    </lineage>
</organism>
<evidence type="ECO:0000256" key="4">
    <source>
        <dbReference type="ARBA" id="ARBA00022691"/>
    </source>
</evidence>
<dbReference type="OrthoDB" id="186626at2759"/>
<evidence type="ECO:0000256" key="5">
    <source>
        <dbReference type="ARBA" id="ARBA00022939"/>
    </source>
</evidence>
<dbReference type="SUPFAM" id="SSF53335">
    <property type="entry name" value="S-adenosyl-L-methionine-dependent methyltransferases"/>
    <property type="match status" value="1"/>
</dbReference>
<keyword evidence="4" id="KW-0949">S-adenosyl-L-methionine</keyword>
<dbReference type="InterPro" id="IPR002935">
    <property type="entry name" value="SAM_O-MeTrfase"/>
</dbReference>
<reference evidence="7" key="1">
    <citation type="submission" date="2021-11" db="EMBL/GenBank/DDBJ databases">
        <authorList>
            <consortium name="Genoscope - CEA"/>
            <person name="William W."/>
        </authorList>
    </citation>
    <scope>NUCLEOTIDE SEQUENCE</scope>
</reference>
<evidence type="ECO:0000256" key="2">
    <source>
        <dbReference type="ARBA" id="ARBA00022603"/>
    </source>
</evidence>
<dbReference type="PANTHER" id="PTHR43836">
    <property type="entry name" value="CATECHOL O-METHYLTRANSFERASE 1-RELATED"/>
    <property type="match status" value="1"/>
</dbReference>
<comment type="caution">
    <text evidence="7">The sequence shown here is derived from an EMBL/GenBank/DDBJ whole genome shotgun (WGS) entry which is preliminary data.</text>
</comment>
<dbReference type="Proteomes" id="UP000789595">
    <property type="component" value="Unassembled WGS sequence"/>
</dbReference>
<gene>
    <name evidence="7" type="ORF">PECAL_2P08760</name>
</gene>
<protein>
    <recommendedName>
        <fullName evidence="1">catechol O-methyltransferase</fullName>
        <ecNumber evidence="1">2.1.1.6</ecNumber>
    </recommendedName>
</protein>
<dbReference type="EC" id="2.1.1.6" evidence="1"/>
<keyword evidence="3" id="KW-0808">Transferase</keyword>
<evidence type="ECO:0000256" key="6">
    <source>
        <dbReference type="ARBA" id="ARBA00023453"/>
    </source>
</evidence>
<name>A0A8J2WTP1_9STRA</name>
<keyword evidence="2" id="KW-0489">Methyltransferase</keyword>
<dbReference type="CDD" id="cd02440">
    <property type="entry name" value="AdoMet_MTases"/>
    <property type="match status" value="1"/>
</dbReference>
<evidence type="ECO:0000313" key="7">
    <source>
        <dbReference type="EMBL" id="CAH0367837.1"/>
    </source>
</evidence>
<dbReference type="GO" id="GO:0016206">
    <property type="term" value="F:catechol O-methyltransferase activity"/>
    <property type="evidence" value="ECO:0007669"/>
    <property type="project" value="UniProtKB-EC"/>
</dbReference>
<comment type="similarity">
    <text evidence="6">Belongs to the class I-like SAM-binding methyltransferase superfamily. Cation-dependent O-methyltransferase family.</text>
</comment>
<dbReference type="EMBL" id="CAKKNE010000002">
    <property type="protein sequence ID" value="CAH0367837.1"/>
    <property type="molecule type" value="Genomic_DNA"/>
</dbReference>
<dbReference type="GO" id="GO:0032259">
    <property type="term" value="P:methylation"/>
    <property type="evidence" value="ECO:0007669"/>
    <property type="project" value="UniProtKB-KW"/>
</dbReference>
<accession>A0A8J2WTP1</accession>
<keyword evidence="5" id="KW-0128">Catecholamine metabolism</keyword>
<dbReference type="Pfam" id="PF01596">
    <property type="entry name" value="Methyltransf_3"/>
    <property type="match status" value="1"/>
</dbReference>
<sequence>MRGSRGAIARLLVAMTITRAHRLVRRRTAIAALAPIPANAMWQLWLPSDMERFVAEADANADSVLAAMDKCAETSWMMNMGSAKGVLIEKVIQQRRPKRLLEIGTFLGYMSIRLARSMPVDAILTTVEIDEDNYAASRRIRAKALGKRDDSVVALKANASEALKSLKGPFDFVLMDHWKPDYARDLEALRRKGLLADKCMVVADNVLFPGAPELLDYLNVPYVPATDAVSGQACLQAAADIDQKFLKRAENDLKAIRRRGGDDVEADLADASARLEAYKRAAASRPARDAVYSGNGFATTLARTPFEYRPDTPDAMTFSEYSR</sequence>
<keyword evidence="8" id="KW-1185">Reference proteome</keyword>
<evidence type="ECO:0000256" key="1">
    <source>
        <dbReference type="ARBA" id="ARBA00012880"/>
    </source>
</evidence>
<dbReference type="GO" id="GO:0006584">
    <property type="term" value="P:catecholamine metabolic process"/>
    <property type="evidence" value="ECO:0007669"/>
    <property type="project" value="UniProtKB-KW"/>
</dbReference>
<dbReference type="AlphaFoldDB" id="A0A8J2WTP1"/>
<evidence type="ECO:0000313" key="8">
    <source>
        <dbReference type="Proteomes" id="UP000789595"/>
    </source>
</evidence>
<proteinExistence type="inferred from homology"/>
<dbReference type="PROSITE" id="PS51682">
    <property type="entry name" value="SAM_OMT_I"/>
    <property type="match status" value="1"/>
</dbReference>
<evidence type="ECO:0000256" key="3">
    <source>
        <dbReference type="ARBA" id="ARBA00022679"/>
    </source>
</evidence>
<dbReference type="PANTHER" id="PTHR43836:SF2">
    <property type="entry name" value="CATECHOL O-METHYLTRANSFERASE 1-RELATED"/>
    <property type="match status" value="1"/>
</dbReference>
<dbReference type="InterPro" id="IPR029063">
    <property type="entry name" value="SAM-dependent_MTases_sf"/>
</dbReference>